<keyword evidence="2" id="KW-0560">Oxidoreductase</keyword>
<name>A0ABT3T4L0_9GAMM</name>
<dbReference type="EMBL" id="SHNO01000001">
    <property type="protein sequence ID" value="MCX2976760.1"/>
    <property type="molecule type" value="Genomic_DNA"/>
</dbReference>
<comment type="similarity">
    <text evidence="1">Belongs to the short-chain dehydrogenases/reductases (SDR) family.</text>
</comment>
<dbReference type="Gene3D" id="3.40.50.720">
    <property type="entry name" value="NAD(P)-binding Rossmann-like Domain"/>
    <property type="match status" value="1"/>
</dbReference>
<sequence>MYCNPKSILITGASNGIGKALALHYAAPGITLFISGRDQARLDDVANACRNTGATVSGWIGDVTDEAGIRDWIISCDDQRPLNLVIANAGVALGATDVHGLHKAAVDSININVNGVFNTIHPALEIMSLRRPYPVRHAQVALMSSIMGYAGMARSPAYSSSKATIKHYGQALRGALRGMGIGVSVICPGYVSSAITAKNTSTMPFLISAEKAADIIANGLARDKPRITFPWQVMLIARLVINLPGLLVDKLNKPWGVPKLEDQPGHNAPD</sequence>
<keyword evidence="4" id="KW-1185">Reference proteome</keyword>
<evidence type="ECO:0000256" key="2">
    <source>
        <dbReference type="ARBA" id="ARBA00023002"/>
    </source>
</evidence>
<reference evidence="3" key="1">
    <citation type="submission" date="2019-02" db="EMBL/GenBank/DDBJ databases">
        <authorList>
            <person name="Li S.-H."/>
        </authorList>
    </citation>
    <scope>NUCLEOTIDE SEQUENCE</scope>
    <source>
        <strain evidence="3">IMCC11814</strain>
    </source>
</reference>
<evidence type="ECO:0000313" key="4">
    <source>
        <dbReference type="Proteomes" id="UP001143304"/>
    </source>
</evidence>
<dbReference type="PANTHER" id="PTHR44196:SF1">
    <property type="entry name" value="DEHYDROGENASE_REDUCTASE SDR FAMILY MEMBER 7B"/>
    <property type="match status" value="1"/>
</dbReference>
<organism evidence="3 4">
    <name type="scientific">Candidatus Marimicrobium litorale</name>
    <dbReference type="NCBI Taxonomy" id="2518991"/>
    <lineage>
        <taxon>Bacteria</taxon>
        <taxon>Pseudomonadati</taxon>
        <taxon>Pseudomonadota</taxon>
        <taxon>Gammaproteobacteria</taxon>
        <taxon>Cellvibrionales</taxon>
        <taxon>Halieaceae</taxon>
        <taxon>Marimicrobium</taxon>
    </lineage>
</organism>
<dbReference type="PANTHER" id="PTHR44196">
    <property type="entry name" value="DEHYDROGENASE/REDUCTASE SDR FAMILY MEMBER 7B"/>
    <property type="match status" value="1"/>
</dbReference>
<gene>
    <name evidence="3" type="ORF">EYC82_05275</name>
</gene>
<dbReference type="PRINTS" id="PR00081">
    <property type="entry name" value="GDHRDH"/>
</dbReference>
<accession>A0ABT3T4L0</accession>
<evidence type="ECO:0000256" key="1">
    <source>
        <dbReference type="ARBA" id="ARBA00006484"/>
    </source>
</evidence>
<dbReference type="Pfam" id="PF00106">
    <property type="entry name" value="adh_short"/>
    <property type="match status" value="1"/>
</dbReference>
<protein>
    <submittedName>
        <fullName evidence="3">SDR family NAD(P)-dependent oxidoreductase</fullName>
    </submittedName>
</protein>
<dbReference type="InterPro" id="IPR036291">
    <property type="entry name" value="NAD(P)-bd_dom_sf"/>
</dbReference>
<dbReference type="InterPro" id="IPR002347">
    <property type="entry name" value="SDR_fam"/>
</dbReference>
<dbReference type="SUPFAM" id="SSF51735">
    <property type="entry name" value="NAD(P)-binding Rossmann-fold domains"/>
    <property type="match status" value="1"/>
</dbReference>
<comment type="caution">
    <text evidence="3">The sequence shown here is derived from an EMBL/GenBank/DDBJ whole genome shotgun (WGS) entry which is preliminary data.</text>
</comment>
<dbReference type="RefSeq" id="WP_279248501.1">
    <property type="nucleotide sequence ID" value="NZ_SHNO01000001.1"/>
</dbReference>
<proteinExistence type="inferred from homology"/>
<evidence type="ECO:0000313" key="3">
    <source>
        <dbReference type="EMBL" id="MCX2976760.1"/>
    </source>
</evidence>
<dbReference type="Proteomes" id="UP001143304">
    <property type="component" value="Unassembled WGS sequence"/>
</dbReference>